<dbReference type="HOGENOM" id="CLU_2776504_0_0_1"/>
<evidence type="ECO:0000313" key="2">
    <source>
        <dbReference type="EMBL" id="ESK85068.1"/>
    </source>
</evidence>
<dbReference type="AlphaFoldDB" id="V2WE07"/>
<keyword evidence="1" id="KW-0472">Membrane</keyword>
<dbReference type="OrthoDB" id="444631at2759"/>
<dbReference type="EMBL" id="AWSO01001156">
    <property type="protein sequence ID" value="ESK85068.1"/>
    <property type="molecule type" value="Genomic_DNA"/>
</dbReference>
<keyword evidence="1" id="KW-1133">Transmembrane helix</keyword>
<reference evidence="2 3" key="1">
    <citation type="journal article" date="2014" name="BMC Genomics">
        <title>Genome and secretome analysis of the hemibiotrophic fungal pathogen, Moniliophthora roreri, which causes frosty pod rot disease of cacao: mechanisms of the biotrophic and necrotrophic phases.</title>
        <authorList>
            <person name="Meinhardt L.W."/>
            <person name="Costa G.G.L."/>
            <person name="Thomazella D.P.T."/>
            <person name="Teixeira P.J.P.L."/>
            <person name="Carazzolle M.F."/>
            <person name="Schuster S.C."/>
            <person name="Carlson J.E."/>
            <person name="Guiltinan M.J."/>
            <person name="Mieczkowski P."/>
            <person name="Farmer A."/>
            <person name="Ramaraj T."/>
            <person name="Crozier J."/>
            <person name="Davis R.E."/>
            <person name="Shao J."/>
            <person name="Melnick R.L."/>
            <person name="Pereira G.A.G."/>
            <person name="Bailey B.A."/>
        </authorList>
    </citation>
    <scope>NUCLEOTIDE SEQUENCE [LARGE SCALE GENOMIC DNA]</scope>
    <source>
        <strain evidence="2 3">MCA 2997</strain>
    </source>
</reference>
<name>V2WE07_MONRO</name>
<feature type="transmembrane region" description="Helical" evidence="1">
    <location>
        <begin position="16"/>
        <end position="37"/>
    </location>
</feature>
<accession>V2WE07</accession>
<dbReference type="KEGG" id="mrr:Moror_11040"/>
<feature type="transmembrane region" description="Helical" evidence="1">
    <location>
        <begin position="49"/>
        <end position="68"/>
    </location>
</feature>
<dbReference type="Proteomes" id="UP000017559">
    <property type="component" value="Unassembled WGS sequence"/>
</dbReference>
<protein>
    <submittedName>
        <fullName evidence="2">Uncharacterized protein</fullName>
    </submittedName>
</protein>
<keyword evidence="1" id="KW-0812">Transmembrane</keyword>
<organism evidence="2 3">
    <name type="scientific">Moniliophthora roreri (strain MCA 2997)</name>
    <name type="common">Cocoa frosty pod rot fungus</name>
    <name type="synonym">Crinipellis roreri</name>
    <dbReference type="NCBI Taxonomy" id="1381753"/>
    <lineage>
        <taxon>Eukaryota</taxon>
        <taxon>Fungi</taxon>
        <taxon>Dikarya</taxon>
        <taxon>Basidiomycota</taxon>
        <taxon>Agaricomycotina</taxon>
        <taxon>Agaricomycetes</taxon>
        <taxon>Agaricomycetidae</taxon>
        <taxon>Agaricales</taxon>
        <taxon>Marasmiineae</taxon>
        <taxon>Marasmiaceae</taxon>
        <taxon>Moniliophthora</taxon>
    </lineage>
</organism>
<keyword evidence="3" id="KW-1185">Reference proteome</keyword>
<sequence length="69" mass="8073">MPIPEPTLPQLRGRYVIHYFDPGAAIAILATSFRLYLRVKRRNVWWDDFWALSSMLAIVMMLTGMLIFT</sequence>
<comment type="caution">
    <text evidence="2">The sequence shown here is derived from an EMBL/GenBank/DDBJ whole genome shotgun (WGS) entry which is preliminary data.</text>
</comment>
<evidence type="ECO:0000256" key="1">
    <source>
        <dbReference type="SAM" id="Phobius"/>
    </source>
</evidence>
<proteinExistence type="predicted"/>
<gene>
    <name evidence="2" type="ORF">Moror_11040</name>
</gene>
<evidence type="ECO:0000313" key="3">
    <source>
        <dbReference type="Proteomes" id="UP000017559"/>
    </source>
</evidence>